<organism evidence="1 2">
    <name type="scientific">Austropuccinia psidii MF-1</name>
    <dbReference type="NCBI Taxonomy" id="1389203"/>
    <lineage>
        <taxon>Eukaryota</taxon>
        <taxon>Fungi</taxon>
        <taxon>Dikarya</taxon>
        <taxon>Basidiomycota</taxon>
        <taxon>Pucciniomycotina</taxon>
        <taxon>Pucciniomycetes</taxon>
        <taxon>Pucciniales</taxon>
        <taxon>Sphaerophragmiaceae</taxon>
        <taxon>Austropuccinia</taxon>
    </lineage>
</organism>
<accession>A0A9Q3C4J9</accession>
<dbReference type="Proteomes" id="UP000765509">
    <property type="component" value="Unassembled WGS sequence"/>
</dbReference>
<name>A0A9Q3C4J9_9BASI</name>
<keyword evidence="2" id="KW-1185">Reference proteome</keyword>
<dbReference type="AlphaFoldDB" id="A0A9Q3C4J9"/>
<sequence>MHSTRLGASYNPTGSSQKGCRCDYGRIKSVTEGKGLVNEAQTDKLFHYEADNTVSPSKTTDTSTKNLCGHIQSHPEGLKQFLAAQKVPDPCRSVEKLHEFLPDFEKVSGPSKNLKVTQ</sequence>
<comment type="caution">
    <text evidence="1">The sequence shown here is derived from an EMBL/GenBank/DDBJ whole genome shotgun (WGS) entry which is preliminary data.</text>
</comment>
<dbReference type="OrthoDB" id="43547at2759"/>
<evidence type="ECO:0000313" key="2">
    <source>
        <dbReference type="Proteomes" id="UP000765509"/>
    </source>
</evidence>
<reference evidence="1" key="1">
    <citation type="submission" date="2021-03" db="EMBL/GenBank/DDBJ databases">
        <title>Draft genome sequence of rust myrtle Austropuccinia psidii MF-1, a brazilian biotype.</title>
        <authorList>
            <person name="Quecine M.C."/>
            <person name="Pachon D.M.R."/>
            <person name="Bonatelli M.L."/>
            <person name="Correr F.H."/>
            <person name="Franceschini L.M."/>
            <person name="Leite T.F."/>
            <person name="Margarido G.R.A."/>
            <person name="Almeida C.A."/>
            <person name="Ferrarezi J.A."/>
            <person name="Labate C.A."/>
        </authorList>
    </citation>
    <scope>NUCLEOTIDE SEQUENCE</scope>
    <source>
        <strain evidence="1">MF-1</strain>
    </source>
</reference>
<gene>
    <name evidence="1" type="ORF">O181_016553</name>
</gene>
<proteinExistence type="predicted"/>
<evidence type="ECO:0000313" key="1">
    <source>
        <dbReference type="EMBL" id="MBW0476838.1"/>
    </source>
</evidence>
<dbReference type="EMBL" id="AVOT02004611">
    <property type="protein sequence ID" value="MBW0476838.1"/>
    <property type="molecule type" value="Genomic_DNA"/>
</dbReference>
<protein>
    <submittedName>
        <fullName evidence="1">Uncharacterized protein</fullName>
    </submittedName>
</protein>